<keyword evidence="2" id="KW-0732">Signal</keyword>
<name>A0A974NVF4_9SPHN</name>
<reference evidence="4" key="1">
    <citation type="submission" date="2020-09" db="EMBL/GenBank/DDBJ databases">
        <title>Sphingomonas sp., a new species isolated from pork steak.</title>
        <authorList>
            <person name="Heidler von Heilborn D."/>
        </authorList>
    </citation>
    <scope>NUCLEOTIDE SEQUENCE [LARGE SCALE GENOMIC DNA]</scope>
</reference>
<feature type="compositionally biased region" description="Polar residues" evidence="1">
    <location>
        <begin position="101"/>
        <end position="111"/>
    </location>
</feature>
<dbReference type="EMBL" id="CP061035">
    <property type="protein sequence ID" value="QQV77706.1"/>
    <property type="molecule type" value="Genomic_DNA"/>
</dbReference>
<dbReference type="PROSITE" id="PS51257">
    <property type="entry name" value="PROKAR_LIPOPROTEIN"/>
    <property type="match status" value="1"/>
</dbReference>
<dbReference type="AlphaFoldDB" id="A0A974NVF4"/>
<gene>
    <name evidence="3" type="ORF">H5J25_02670</name>
</gene>
<protein>
    <recommendedName>
        <fullName evidence="5">Secreted protein</fullName>
    </recommendedName>
</protein>
<accession>A0A974NVF4</accession>
<dbReference type="Proteomes" id="UP000595894">
    <property type="component" value="Chromosome"/>
</dbReference>
<evidence type="ECO:0000256" key="1">
    <source>
        <dbReference type="SAM" id="MobiDB-lite"/>
    </source>
</evidence>
<keyword evidence="4" id="KW-1185">Reference proteome</keyword>
<evidence type="ECO:0000313" key="3">
    <source>
        <dbReference type="EMBL" id="QQV77706.1"/>
    </source>
</evidence>
<organism evidence="3 4">
    <name type="scientific">Sphingomonas aliaeris</name>
    <dbReference type="NCBI Taxonomy" id="2759526"/>
    <lineage>
        <taxon>Bacteria</taxon>
        <taxon>Pseudomonadati</taxon>
        <taxon>Pseudomonadota</taxon>
        <taxon>Alphaproteobacteria</taxon>
        <taxon>Sphingomonadales</taxon>
        <taxon>Sphingomonadaceae</taxon>
        <taxon>Sphingomonas</taxon>
    </lineage>
</organism>
<dbReference type="RefSeq" id="WP_202094494.1">
    <property type="nucleotide sequence ID" value="NZ_CP061035.1"/>
</dbReference>
<sequence length="125" mass="12803">MKSTLSIKSAAAVLAFALLSPALAGCSRDEPERPVANMDQPEPDASETPGNMSDVEDAPAVPAPDASIQSNAIGELSDEPEPDDEETAGPDQQVLDDASASGMTARSTRGTVQPGEAPGEVVEQK</sequence>
<evidence type="ECO:0000313" key="4">
    <source>
        <dbReference type="Proteomes" id="UP000595894"/>
    </source>
</evidence>
<evidence type="ECO:0000256" key="2">
    <source>
        <dbReference type="SAM" id="SignalP"/>
    </source>
</evidence>
<feature type="compositionally biased region" description="Acidic residues" evidence="1">
    <location>
        <begin position="76"/>
        <end position="88"/>
    </location>
</feature>
<feature type="chain" id="PRO_5036810609" description="Secreted protein" evidence="2">
    <location>
        <begin position="25"/>
        <end position="125"/>
    </location>
</feature>
<proteinExistence type="predicted"/>
<evidence type="ECO:0008006" key="5">
    <source>
        <dbReference type="Google" id="ProtNLM"/>
    </source>
</evidence>
<dbReference type="KEGG" id="sari:H5J25_02670"/>
<feature type="signal peptide" evidence="2">
    <location>
        <begin position="1"/>
        <end position="24"/>
    </location>
</feature>
<feature type="region of interest" description="Disordered" evidence="1">
    <location>
        <begin position="26"/>
        <end position="125"/>
    </location>
</feature>